<dbReference type="KEGG" id="zmk:HG535_0A01470"/>
<dbReference type="EMBL" id="CP058604">
    <property type="protein sequence ID" value="QLG70209.1"/>
    <property type="molecule type" value="Genomic_DNA"/>
</dbReference>
<dbReference type="GO" id="GO:0000145">
    <property type="term" value="C:exocyst"/>
    <property type="evidence" value="ECO:0007669"/>
    <property type="project" value="TreeGrafter"/>
</dbReference>
<dbReference type="PANTHER" id="PTHR12100">
    <property type="entry name" value="SEC10"/>
    <property type="match status" value="1"/>
</dbReference>
<organism evidence="2 3">
    <name type="scientific">Zygotorulaspora mrakii</name>
    <name type="common">Zygosaccharomyces mrakii</name>
    <dbReference type="NCBI Taxonomy" id="42260"/>
    <lineage>
        <taxon>Eukaryota</taxon>
        <taxon>Fungi</taxon>
        <taxon>Dikarya</taxon>
        <taxon>Ascomycota</taxon>
        <taxon>Saccharomycotina</taxon>
        <taxon>Saccharomycetes</taxon>
        <taxon>Saccharomycetales</taxon>
        <taxon>Saccharomycetaceae</taxon>
        <taxon>Zygotorulaspora</taxon>
    </lineage>
</organism>
<evidence type="ECO:0000259" key="1">
    <source>
        <dbReference type="Pfam" id="PF07393"/>
    </source>
</evidence>
<sequence>MEDLLRVRNIVINIASNLNTRDYVNFRQVNKKVHDIHLSDDTDNEIWSQKLLLMGIKKEQTQIAENQEVIHELEFDNEKELDCVTIFKDIKSFREKDAKRIYIKFYRCFQPYCNKLKSNSLAHFFPQKYDDDPLIQVKIFSYISRYNKGNKNEFDEYQKIDQNLNMLKEIFINSVLQEMDANFAKENYSQVGKFIQVLLLSHEERNAVEFFRSKADPTFEMNLPGSVFYDDETLNEKSLDEALEKVKDFLNSKIELVDTLFADTYPVILEFTESFIQENFLDYMNEQFGKEESRLQYMPEMYSKTMANVCGKLKASKNGGEFFGKVVKEFFDMYLEPKIVTYLEFQPRIFQKSISNKLDQYKDEAEAREKEQNEQIYNSLRDQSVEKNNITDDKNDFLSSFTKIFKLTNSERQKNAEQLQLAYNLNLLNNNLQNIKSLVSLDLCYNIVQQAQTLTDQMYTFHQIEKIVGTMRSRCQEIFKILINELGWNHIKPGFEKATVLLQKYDSNEIQRVELKLEGVETQVEPLVQFTELINIGDIILQMISIFYRNELIQKCIIDKNRDFLNDVVQAKKNFETMLDDFVAEGLNIGINKLMDEVDFVFNTIQLPDDYNPNTKQGEASSKEIKPTQCALKNIELLNNHAFLLTGATDKGTIDVYKQEIGERFFNELVKHIKKSLISPDGAIFLICDLNLYYDFIATKLKQKRIVPLFAALKNVAQLYIISGKDSKELGKMISDVGRFQGIFSQEEVYEFVERRSDWVRVKRDVEKVMYGLGVKDCTIM</sequence>
<dbReference type="AlphaFoldDB" id="A0A7H9AWQ2"/>
<dbReference type="GO" id="GO:0006893">
    <property type="term" value="P:Golgi to plasma membrane transport"/>
    <property type="evidence" value="ECO:0007669"/>
    <property type="project" value="TreeGrafter"/>
</dbReference>
<gene>
    <name evidence="2" type="ORF">HG535_0A01470</name>
</gene>
<dbReference type="GO" id="GO:0006887">
    <property type="term" value="P:exocytosis"/>
    <property type="evidence" value="ECO:0007669"/>
    <property type="project" value="TreeGrafter"/>
</dbReference>
<dbReference type="InterPro" id="IPR009976">
    <property type="entry name" value="Sec10-like"/>
</dbReference>
<reference evidence="2 3" key="1">
    <citation type="submission" date="2020-07" db="EMBL/GenBank/DDBJ databases">
        <title>The yeast mating-type switching endonuclease HO is a domesticated member of an unorthodox homing genetic element family.</title>
        <authorList>
            <person name="Coughlan A.Y."/>
            <person name="Lombardi L."/>
            <person name="Braun-Galleani S."/>
            <person name="Martos A.R."/>
            <person name="Galeote V."/>
            <person name="Bigey F."/>
            <person name="Dequin S."/>
            <person name="Byrne K.P."/>
            <person name="Wolfe K.H."/>
        </authorList>
    </citation>
    <scope>NUCLEOTIDE SEQUENCE [LARGE SCALE GENOMIC DNA]</scope>
    <source>
        <strain evidence="2 3">NRRL Y-6702</strain>
    </source>
</reference>
<dbReference type="GeneID" id="59233845"/>
<evidence type="ECO:0000313" key="3">
    <source>
        <dbReference type="Proteomes" id="UP000509704"/>
    </source>
</evidence>
<feature type="domain" description="Exocyst complex component Sec10-like alpha-helical bundle" evidence="1">
    <location>
        <begin position="153"/>
        <end position="766"/>
    </location>
</feature>
<evidence type="ECO:0000313" key="2">
    <source>
        <dbReference type="EMBL" id="QLG70209.1"/>
    </source>
</evidence>
<dbReference type="Pfam" id="PF07393">
    <property type="entry name" value="Sec10_HB"/>
    <property type="match status" value="1"/>
</dbReference>
<dbReference type="RefSeq" id="XP_037141937.1">
    <property type="nucleotide sequence ID" value="XM_037286042.1"/>
</dbReference>
<dbReference type="InterPro" id="IPR048627">
    <property type="entry name" value="Sec10_HB"/>
</dbReference>
<dbReference type="Proteomes" id="UP000509704">
    <property type="component" value="Chromosome 1"/>
</dbReference>
<name>A0A7H9AWQ2_ZYGMR</name>
<accession>A0A7H9AWQ2</accession>
<dbReference type="PANTHER" id="PTHR12100:SF1">
    <property type="entry name" value="RECYCLIN-1"/>
    <property type="match status" value="1"/>
</dbReference>
<protein>
    <recommendedName>
        <fullName evidence="1">Exocyst complex component Sec10-like alpha-helical bundle domain-containing protein</fullName>
    </recommendedName>
</protein>
<proteinExistence type="predicted"/>
<keyword evidence="3" id="KW-1185">Reference proteome</keyword>
<dbReference type="OrthoDB" id="5554140at2759"/>